<dbReference type="Pfam" id="PF02780">
    <property type="entry name" value="Transketolase_C"/>
    <property type="match status" value="1"/>
</dbReference>
<protein>
    <recommendedName>
        <fullName evidence="3">3-methyl-2-oxobutanoate dehydrogenase (2-methylpropanoyl-transferring)</fullName>
        <ecNumber evidence="3">1.2.4.4</ecNumber>
    </recommendedName>
</protein>
<dbReference type="RefSeq" id="WP_248433694.1">
    <property type="nucleotide sequence ID" value="NZ_CP096205.1"/>
</dbReference>
<keyword evidence="4" id="KW-0560">Oxidoreductase</keyword>
<gene>
    <name evidence="7" type="ORF">M0M57_14120</name>
</gene>
<keyword evidence="8" id="KW-1185">Reference proteome</keyword>
<sequence>MTAPETKQAMTFEDFRTEVLNDYKIATTSRECSLLGRREVLTGKAKFGIFGDGKEVPQLAMAKAFKNGDFRSGYYRDQTFMMAIGQLNIQQFFAGLYGHTDLEHDPMSAGRQMGGHFATHSLDENGNWNDLTKQKNSSADISPTAGQMPRLLGLAQASKIYRNVSVLPKKNKFSDNGNEIAWGTIGNASTSEGLFFETINAAGVLQVPMVMSVWDDEYGISVHARYQTTKENISEILKGFQRDQDNKGYEIMNVLGWDYAALVGTYQRAAQIAREEHVPVLIHVSELTQPQGHSTSGSHERYKNAERLAWEAEFDCLAQMRLWMIANNIATAEEIEEIDNVTKKEVLEGKKAAWTAFVEPFKKEQNELVALLESIASTSVNRVFIQKFANDLKDIKEPIRKDIITAARKVLRMIVGEKAQPQLATWIKNYMSKIQPKFSSHLFSESAQQVTSVKEVLPTYDASAEEVDARLVLRDNFDAIFNKHPEVLIFGEDSGNIGDVNQGLEGMQEKFGEMRVADAGIREATILGQGIGMAMRGLRPIAEIQYLDYLLYAIQIMSDDLATLQYRTKGRQKAPLIIRTRGHRLEGVWHSGSPMGMIINAVRGIHVLVPRNMTKAAGFYNTLLETDEPALLIECLNGYRLKEKMPTNLGTFKTPIGVVETIKKGIDVTIVSYGSTLRLVEQAAKELLEVGIDCEIIDIQSLLPFDINHDIKKSLAQTNRLLVVDEDVPGGASAFILQQVLDVQNGYDYLDSKPQTLAAQPHRPAYGTDGDYFCKPSAEDIYEKVYAMMHEVNPKEFPELY</sequence>
<proteinExistence type="predicted"/>
<dbReference type="Pfam" id="PF00676">
    <property type="entry name" value="E1_dh"/>
    <property type="match status" value="1"/>
</dbReference>
<dbReference type="CDD" id="cd02000">
    <property type="entry name" value="TPP_E1_PDC_ADC_BCADC"/>
    <property type="match status" value="1"/>
</dbReference>
<dbReference type="Gene3D" id="3.40.50.920">
    <property type="match status" value="1"/>
</dbReference>
<dbReference type="SUPFAM" id="SSF52922">
    <property type="entry name" value="TK C-terminal domain-like"/>
    <property type="match status" value="1"/>
</dbReference>
<dbReference type="InterPro" id="IPR033248">
    <property type="entry name" value="Transketolase_C"/>
</dbReference>
<accession>A0ABY4KH64</accession>
<dbReference type="EC" id="1.2.4.4" evidence="3"/>
<evidence type="ECO:0000259" key="6">
    <source>
        <dbReference type="SMART" id="SM00861"/>
    </source>
</evidence>
<evidence type="ECO:0000256" key="5">
    <source>
        <dbReference type="ARBA" id="ARBA00023052"/>
    </source>
</evidence>
<dbReference type="SMART" id="SM00861">
    <property type="entry name" value="Transket_pyr"/>
    <property type="match status" value="1"/>
</dbReference>
<dbReference type="SUPFAM" id="SSF52518">
    <property type="entry name" value="Thiamin diphosphate-binding fold (THDP-binding)"/>
    <property type="match status" value="2"/>
</dbReference>
<dbReference type="InterPro" id="IPR001017">
    <property type="entry name" value="DH_E1"/>
</dbReference>
<name>A0ABY4KH64_9FLAO</name>
<dbReference type="PANTHER" id="PTHR42980">
    <property type="entry name" value="2-OXOISOVALERATE DEHYDROGENASE SUBUNIT BETA-RELATED"/>
    <property type="match status" value="1"/>
</dbReference>
<organism evidence="7 8">
    <name type="scientific">Flavobacterium azooxidireducens</name>
    <dbReference type="NCBI Taxonomy" id="1871076"/>
    <lineage>
        <taxon>Bacteria</taxon>
        <taxon>Pseudomonadati</taxon>
        <taxon>Bacteroidota</taxon>
        <taxon>Flavobacteriia</taxon>
        <taxon>Flavobacteriales</taxon>
        <taxon>Flavobacteriaceae</taxon>
        <taxon>Flavobacterium</taxon>
    </lineage>
</organism>
<evidence type="ECO:0000256" key="2">
    <source>
        <dbReference type="ARBA" id="ARBA00003906"/>
    </source>
</evidence>
<evidence type="ECO:0000256" key="3">
    <source>
        <dbReference type="ARBA" id="ARBA00012277"/>
    </source>
</evidence>
<keyword evidence="5" id="KW-0786">Thiamine pyrophosphate</keyword>
<comment type="cofactor">
    <cofactor evidence="1">
        <name>thiamine diphosphate</name>
        <dbReference type="ChEBI" id="CHEBI:58937"/>
    </cofactor>
</comment>
<dbReference type="EMBL" id="CP096205">
    <property type="protein sequence ID" value="UPQ78745.1"/>
    <property type="molecule type" value="Genomic_DNA"/>
</dbReference>
<evidence type="ECO:0000313" key="8">
    <source>
        <dbReference type="Proteomes" id="UP000830583"/>
    </source>
</evidence>
<dbReference type="Gene3D" id="3.40.50.970">
    <property type="match status" value="2"/>
</dbReference>
<evidence type="ECO:0000256" key="4">
    <source>
        <dbReference type="ARBA" id="ARBA00023002"/>
    </source>
</evidence>
<feature type="domain" description="Transketolase-like pyrimidine-binding" evidence="6">
    <location>
        <begin position="467"/>
        <end position="641"/>
    </location>
</feature>
<dbReference type="InterPro" id="IPR009014">
    <property type="entry name" value="Transketo_C/PFOR_II"/>
</dbReference>
<dbReference type="InterPro" id="IPR029061">
    <property type="entry name" value="THDP-binding"/>
</dbReference>
<reference evidence="7" key="1">
    <citation type="submission" date="2022-04" db="EMBL/GenBank/DDBJ databases">
        <title>Consumption of N2O by Flavobacterium azooxidireducens sp. nov. isolated from Decomposing Leaf Litter of Phragmites australis (Cav.).</title>
        <authorList>
            <person name="Behrendt U."/>
            <person name="Spanner T."/>
            <person name="Augustin J."/>
            <person name="Horn M.A."/>
            <person name="Kolb S."/>
            <person name="Ulrich A."/>
        </authorList>
    </citation>
    <scope>NUCLEOTIDE SEQUENCE</scope>
    <source>
        <strain evidence="7">IGB 4-14</strain>
    </source>
</reference>
<evidence type="ECO:0000256" key="1">
    <source>
        <dbReference type="ARBA" id="ARBA00001964"/>
    </source>
</evidence>
<comment type="function">
    <text evidence="2">E1 component of the 2-oxoglutarate dehydrogenase (OGDH) complex which catalyzes the decarboxylation of 2-oxoglutarate, the first step in the conversion of 2-oxoglutarate to succinyl-CoA and CO(2).</text>
</comment>
<dbReference type="PANTHER" id="PTHR42980:SF1">
    <property type="entry name" value="2-OXOISOVALERATE DEHYDROGENASE SUBUNIT BETA, MITOCHONDRIAL"/>
    <property type="match status" value="1"/>
</dbReference>
<evidence type="ECO:0000313" key="7">
    <source>
        <dbReference type="EMBL" id="UPQ78745.1"/>
    </source>
</evidence>
<dbReference type="Pfam" id="PF02779">
    <property type="entry name" value="Transket_pyr"/>
    <property type="match status" value="1"/>
</dbReference>
<dbReference type="InterPro" id="IPR005475">
    <property type="entry name" value="Transketolase-like_Pyr-bd"/>
</dbReference>
<dbReference type="Proteomes" id="UP000830583">
    <property type="component" value="Chromosome"/>
</dbReference>